<dbReference type="AlphaFoldDB" id="A0AAD6KTD9"/>
<protein>
    <submittedName>
        <fullName evidence="2">Uncharacterized protein</fullName>
    </submittedName>
</protein>
<organism evidence="2 3">
    <name type="scientific">Salix udensis</name>
    <dbReference type="NCBI Taxonomy" id="889485"/>
    <lineage>
        <taxon>Eukaryota</taxon>
        <taxon>Viridiplantae</taxon>
        <taxon>Streptophyta</taxon>
        <taxon>Embryophyta</taxon>
        <taxon>Tracheophyta</taxon>
        <taxon>Spermatophyta</taxon>
        <taxon>Magnoliopsida</taxon>
        <taxon>eudicotyledons</taxon>
        <taxon>Gunneridae</taxon>
        <taxon>Pentapetalae</taxon>
        <taxon>rosids</taxon>
        <taxon>fabids</taxon>
        <taxon>Malpighiales</taxon>
        <taxon>Salicaceae</taxon>
        <taxon>Saliceae</taxon>
        <taxon>Salix</taxon>
    </lineage>
</organism>
<sequence>MAVPLEDLQSWLTTKEKLSMDKEKENFNKNCFNTELKPSLSFFSEFPYEFDSLSSPSALSSPVESSMGSSTETESGDEDDFLGGLTRRLTQQLAVKPESKWVMAGSPESTLSGLGSWPVSSKGSPDGVLSPPMTPFGAKNDSWDLIYAAAGQVARLKMNNNEGLKYNRSTNYQRSAPLLGPTRAQNPGLTSVKIQPAGFYPSHCSPSFGHKTPEVNQFQQFIRKEQQALKQQCSSIWERQQVKTSWQAPQPHHHHQIQSRSTCVGDENGRFVRSSGLPQSAWPPLQVHAQNQRGNSTGTRAVLLGGSGVKRESAGTGVFLPRRYGNPPEPRKKNGGCSTVLLPARVVQALNLNFDDMDIKGLAQPRLNSNAAFPSEYDALMIRRNALVAQQNRSLRQESVLNHEIRLPQEWTY</sequence>
<evidence type="ECO:0000313" key="2">
    <source>
        <dbReference type="EMBL" id="KAJ6429218.1"/>
    </source>
</evidence>
<evidence type="ECO:0000256" key="1">
    <source>
        <dbReference type="SAM" id="MobiDB-lite"/>
    </source>
</evidence>
<dbReference type="PANTHER" id="PTHR33356">
    <property type="entry name" value="TIP41-LIKE PROTEIN"/>
    <property type="match status" value="1"/>
</dbReference>
<dbReference type="PANTHER" id="PTHR33356:SF17">
    <property type="entry name" value="TPX2 CENTRAL DOMAIN-CONTAINING PROTEIN"/>
    <property type="match status" value="1"/>
</dbReference>
<accession>A0AAD6KTD9</accession>
<gene>
    <name evidence="2" type="ORF">OIU84_020780</name>
</gene>
<comment type="caution">
    <text evidence="2">The sequence shown here is derived from an EMBL/GenBank/DDBJ whole genome shotgun (WGS) entry which is preliminary data.</text>
</comment>
<proteinExistence type="predicted"/>
<evidence type="ECO:0000313" key="3">
    <source>
        <dbReference type="Proteomes" id="UP001162972"/>
    </source>
</evidence>
<reference evidence="2 3" key="1">
    <citation type="journal article" date="2023" name="Int. J. Mol. Sci.">
        <title>De Novo Assembly and Annotation of 11 Diverse Shrub Willow (Salix) Genomes Reveals Novel Gene Organization in Sex-Linked Regions.</title>
        <authorList>
            <person name="Hyden B."/>
            <person name="Feng K."/>
            <person name="Yates T.B."/>
            <person name="Jawdy S."/>
            <person name="Cereghino C."/>
            <person name="Smart L.B."/>
            <person name="Muchero W."/>
        </authorList>
    </citation>
    <scope>NUCLEOTIDE SEQUENCE [LARGE SCALE GENOMIC DNA]</scope>
    <source>
        <tissue evidence="2">Shoot tip</tissue>
    </source>
</reference>
<keyword evidence="3" id="KW-1185">Reference proteome</keyword>
<feature type="compositionally biased region" description="Low complexity" evidence="1">
    <location>
        <begin position="55"/>
        <end position="73"/>
    </location>
</feature>
<name>A0AAD6KTD9_9ROSI</name>
<dbReference type="Proteomes" id="UP001162972">
    <property type="component" value="Chromosome 8"/>
</dbReference>
<dbReference type="EMBL" id="JAPFFJ010000004">
    <property type="protein sequence ID" value="KAJ6429218.1"/>
    <property type="molecule type" value="Genomic_DNA"/>
</dbReference>
<feature type="region of interest" description="Disordered" evidence="1">
    <location>
        <begin position="55"/>
        <end position="82"/>
    </location>
</feature>